<evidence type="ECO:0000256" key="2">
    <source>
        <dbReference type="ARBA" id="ARBA00022679"/>
    </source>
</evidence>
<proteinExistence type="inferred from homology"/>
<dbReference type="GO" id="GO:0005737">
    <property type="term" value="C:cytoplasm"/>
    <property type="evidence" value="ECO:0007669"/>
    <property type="project" value="TreeGrafter"/>
</dbReference>
<sequence length="510" mass="57984">MKKKIGNGLKPLEMLDLSKCQTVSDIVDGMSRCAFGARMLGEVATKLTDWCREREHPFIIFDGKRDTSLYRYLIKEMMGCGFHKIITSQEYNERYNDRRYYDYGERCDIHPALVVGMYSEKHADMLYARHNGTTVYINQFDLAKPGQVKDGYFPDAVFSDPRFIIPLLCFTIRERLTGKKGSVAELIAVLRQEQFGGLADQVVHGADTMLAMMQDPKCFRFLTLSGAMTIAQMSLVICEMIERGIAQSITATGALMAHGLMPGLGLKHYKYNPADNDLKLAKAGLNRVTDTLEPETNFDHLDEVMNKVLNQISGEKPINPSELHKGIGRYLKKTYPQQRAIMKSAFEHKVPVFVPAFVDSELGNDVFVSNIERRIVGKSPIVMDMEIDSMKLMDIMAEAEHPAIISIGGGVPRNNVQNVAPLMEIYNNRLGSLFKKHPELKRPVKKFRYGCRICPDKPHIGHLSGCTYQENMSWRKMDPNGMFAEIQADATIVWPFLIKYIMDWQDRKER</sequence>
<organism evidence="3 4">
    <name type="scientific">Candidatus Wolfebacteria bacterium GW2011_GWB1_41_12</name>
    <dbReference type="NCBI Taxonomy" id="1619006"/>
    <lineage>
        <taxon>Bacteria</taxon>
        <taxon>Candidatus Wolfeibacteriota</taxon>
    </lineage>
</organism>
<dbReference type="Gene3D" id="3.40.910.10">
    <property type="entry name" value="Deoxyhypusine synthase"/>
    <property type="match status" value="1"/>
</dbReference>
<dbReference type="PANTHER" id="PTHR11703:SF2">
    <property type="entry name" value="DEOXYHYPUSINE SYNTHASE-LIKE PROTEIN"/>
    <property type="match status" value="1"/>
</dbReference>
<dbReference type="InterPro" id="IPR002773">
    <property type="entry name" value="Deoxyhypusine_synthase"/>
</dbReference>
<dbReference type="PANTHER" id="PTHR11703">
    <property type="entry name" value="DEOXYHYPUSINE SYNTHASE"/>
    <property type="match status" value="1"/>
</dbReference>
<evidence type="ECO:0000313" key="3">
    <source>
        <dbReference type="EMBL" id="KKR88579.1"/>
    </source>
</evidence>
<reference evidence="3 4" key="1">
    <citation type="journal article" date="2015" name="Nature">
        <title>rRNA introns, odd ribosomes, and small enigmatic genomes across a large radiation of phyla.</title>
        <authorList>
            <person name="Brown C.T."/>
            <person name="Hug L.A."/>
            <person name="Thomas B.C."/>
            <person name="Sharon I."/>
            <person name="Castelle C.J."/>
            <person name="Singh A."/>
            <person name="Wilkins M.J."/>
            <person name="Williams K.H."/>
            <person name="Banfield J.F."/>
        </authorList>
    </citation>
    <scope>NUCLEOTIDE SEQUENCE [LARGE SCALE GENOMIC DNA]</scope>
</reference>
<evidence type="ECO:0000313" key="4">
    <source>
        <dbReference type="Proteomes" id="UP000033918"/>
    </source>
</evidence>
<dbReference type="InterPro" id="IPR036982">
    <property type="entry name" value="Deoxyhypusine_synthase_sf"/>
</dbReference>
<protein>
    <submittedName>
        <fullName evidence="3">Deoxyhypusine synthase</fullName>
    </submittedName>
</protein>
<name>A0A0G0UIC5_9BACT</name>
<dbReference type="GO" id="GO:0034038">
    <property type="term" value="F:deoxyhypusine synthase activity"/>
    <property type="evidence" value="ECO:0007669"/>
    <property type="project" value="TreeGrafter"/>
</dbReference>
<comment type="similarity">
    <text evidence="1">Belongs to the deoxyhypusine synthase family.</text>
</comment>
<comment type="caution">
    <text evidence="3">The sequence shown here is derived from an EMBL/GenBank/DDBJ whole genome shotgun (WGS) entry which is preliminary data.</text>
</comment>
<dbReference type="SUPFAM" id="SSF52467">
    <property type="entry name" value="DHS-like NAD/FAD-binding domain"/>
    <property type="match status" value="1"/>
</dbReference>
<keyword evidence="2" id="KW-0808">Transferase</keyword>
<dbReference type="Proteomes" id="UP000033918">
    <property type="component" value="Unassembled WGS sequence"/>
</dbReference>
<evidence type="ECO:0000256" key="1">
    <source>
        <dbReference type="ARBA" id="ARBA00009892"/>
    </source>
</evidence>
<gene>
    <name evidence="3" type="ORF">UU38_C0005G0018</name>
</gene>
<dbReference type="InterPro" id="IPR029035">
    <property type="entry name" value="DHS-like_NAD/FAD-binding_dom"/>
</dbReference>
<accession>A0A0G0UIC5</accession>
<dbReference type="AlphaFoldDB" id="A0A0G0UIC5"/>
<dbReference type="Pfam" id="PF01916">
    <property type="entry name" value="DS"/>
    <property type="match status" value="1"/>
</dbReference>
<dbReference type="EMBL" id="LCAK01000005">
    <property type="protein sequence ID" value="KKR88579.1"/>
    <property type="molecule type" value="Genomic_DNA"/>
</dbReference>